<feature type="compositionally biased region" description="Basic and acidic residues" evidence="1">
    <location>
        <begin position="1"/>
        <end position="14"/>
    </location>
</feature>
<dbReference type="AlphaFoldDB" id="A0A9P9WER5"/>
<sequence length="241" mass="27482">MIGKPERESFRPVDLDDSESEYSYAPPKTIRNFIRSRSCIVAGCLSSFLIVVILLSNLYGKSPAITSCGNTPEEARARGCRFESHNFAWTPPECYDEYLNTEWDSKNWGYSRNGEGTDLIPQSEVLEGNLEWAYVTLNQHLTHCVLIWQKYQRAVMFDRPTDNWTSSFAHTYHCGHLLVQWDSNHSTYDSLLNTKYVSCDYRWKNPDPSMYDTFKGKLDGGLIGDGGNHADTAGRTEPDHS</sequence>
<feature type="region of interest" description="Disordered" evidence="1">
    <location>
        <begin position="1"/>
        <end position="22"/>
    </location>
</feature>
<dbReference type="PANTHER" id="PTHR35896">
    <property type="entry name" value="IG-LIKE DOMAIN-CONTAINING PROTEIN"/>
    <property type="match status" value="1"/>
</dbReference>
<evidence type="ECO:0000256" key="2">
    <source>
        <dbReference type="SAM" id="Phobius"/>
    </source>
</evidence>
<keyword evidence="2" id="KW-0472">Membrane</keyword>
<name>A0A9P9WER5_9PEZI</name>
<evidence type="ECO:0000313" key="4">
    <source>
        <dbReference type="Proteomes" id="UP000829685"/>
    </source>
</evidence>
<feature type="transmembrane region" description="Helical" evidence="2">
    <location>
        <begin position="38"/>
        <end position="59"/>
    </location>
</feature>
<organism evidence="3 4">
    <name type="scientific">Neoarthrinium moseri</name>
    <dbReference type="NCBI Taxonomy" id="1658444"/>
    <lineage>
        <taxon>Eukaryota</taxon>
        <taxon>Fungi</taxon>
        <taxon>Dikarya</taxon>
        <taxon>Ascomycota</taxon>
        <taxon>Pezizomycotina</taxon>
        <taxon>Sordariomycetes</taxon>
        <taxon>Xylariomycetidae</taxon>
        <taxon>Amphisphaeriales</taxon>
        <taxon>Apiosporaceae</taxon>
        <taxon>Neoarthrinium</taxon>
    </lineage>
</organism>
<reference evidence="3" key="1">
    <citation type="submission" date="2021-03" db="EMBL/GenBank/DDBJ databases">
        <title>Revisited historic fungal species revealed as producer of novel bioactive compounds through whole genome sequencing and comparative genomics.</title>
        <authorList>
            <person name="Vignolle G.A."/>
            <person name="Hochenegger N."/>
            <person name="Mach R.L."/>
            <person name="Mach-Aigner A.R."/>
            <person name="Javad Rahimi M."/>
            <person name="Salim K.A."/>
            <person name="Chan C.M."/>
            <person name="Lim L.B.L."/>
            <person name="Cai F."/>
            <person name="Druzhinina I.S."/>
            <person name="U'Ren J.M."/>
            <person name="Derntl C."/>
        </authorList>
    </citation>
    <scope>NUCLEOTIDE SEQUENCE</scope>
    <source>
        <strain evidence="3">TUCIM 5799</strain>
    </source>
</reference>
<proteinExistence type="predicted"/>
<dbReference type="InterPro" id="IPR053008">
    <property type="entry name" value="Phomopsin_biosynth_assoc"/>
</dbReference>
<gene>
    <name evidence="3" type="ORF">JX265_010473</name>
</gene>
<accession>A0A9P9WER5</accession>
<keyword evidence="2" id="KW-0812">Transmembrane</keyword>
<evidence type="ECO:0000313" key="3">
    <source>
        <dbReference type="EMBL" id="KAI1859470.1"/>
    </source>
</evidence>
<comment type="caution">
    <text evidence="3">The sequence shown here is derived from an EMBL/GenBank/DDBJ whole genome shotgun (WGS) entry which is preliminary data.</text>
</comment>
<dbReference type="EMBL" id="JAFIMR010000034">
    <property type="protein sequence ID" value="KAI1859470.1"/>
    <property type="molecule type" value="Genomic_DNA"/>
</dbReference>
<evidence type="ECO:0000256" key="1">
    <source>
        <dbReference type="SAM" id="MobiDB-lite"/>
    </source>
</evidence>
<keyword evidence="4" id="KW-1185">Reference proteome</keyword>
<dbReference type="PANTHER" id="PTHR35896:SF3">
    <property type="entry name" value="MAJOR FACILITATOR SUPERFAMILY TRANSPORTER"/>
    <property type="match status" value="1"/>
</dbReference>
<keyword evidence="2" id="KW-1133">Transmembrane helix</keyword>
<dbReference type="Proteomes" id="UP000829685">
    <property type="component" value="Unassembled WGS sequence"/>
</dbReference>
<protein>
    <submittedName>
        <fullName evidence="3">Uncharacterized protein</fullName>
    </submittedName>
</protein>